<organism evidence="8 9">
    <name type="scientific">Cutaneotrichosporon spelunceum</name>
    <dbReference type="NCBI Taxonomy" id="1672016"/>
    <lineage>
        <taxon>Eukaryota</taxon>
        <taxon>Fungi</taxon>
        <taxon>Dikarya</taxon>
        <taxon>Basidiomycota</taxon>
        <taxon>Agaricomycotina</taxon>
        <taxon>Tremellomycetes</taxon>
        <taxon>Trichosporonales</taxon>
        <taxon>Trichosporonaceae</taxon>
        <taxon>Cutaneotrichosporon</taxon>
    </lineage>
</organism>
<feature type="transmembrane region" description="Helical" evidence="6">
    <location>
        <begin position="125"/>
        <end position="144"/>
    </location>
</feature>
<feature type="transmembrane region" description="Helical" evidence="6">
    <location>
        <begin position="288"/>
        <end position="309"/>
    </location>
</feature>
<feature type="transmembrane region" description="Helical" evidence="6">
    <location>
        <begin position="248"/>
        <end position="267"/>
    </location>
</feature>
<feature type="transmembrane region" description="Helical" evidence="6">
    <location>
        <begin position="427"/>
        <end position="444"/>
    </location>
</feature>
<feature type="transmembrane region" description="Helical" evidence="6">
    <location>
        <begin position="181"/>
        <end position="202"/>
    </location>
</feature>
<feature type="transmembrane region" description="Helical" evidence="6">
    <location>
        <begin position="566"/>
        <end position="585"/>
    </location>
</feature>
<dbReference type="PROSITE" id="PS50850">
    <property type="entry name" value="MFS"/>
    <property type="match status" value="1"/>
</dbReference>
<protein>
    <recommendedName>
        <fullName evidence="7">Major facilitator superfamily (MFS) profile domain-containing protein</fullName>
    </recommendedName>
</protein>
<proteinExistence type="predicted"/>
<dbReference type="Gene3D" id="1.20.1250.20">
    <property type="entry name" value="MFS general substrate transporter like domains"/>
    <property type="match status" value="1"/>
</dbReference>
<feature type="transmembrane region" description="Helical" evidence="6">
    <location>
        <begin position="156"/>
        <end position="175"/>
    </location>
</feature>
<feature type="domain" description="Major facilitator superfamily (MFS) profile" evidence="7">
    <location>
        <begin position="91"/>
        <end position="590"/>
    </location>
</feature>
<accession>A0AAD3TUH6</accession>
<dbReference type="InterPro" id="IPR020846">
    <property type="entry name" value="MFS_dom"/>
</dbReference>
<feature type="compositionally biased region" description="Polar residues" evidence="5">
    <location>
        <begin position="1"/>
        <end position="10"/>
    </location>
</feature>
<dbReference type="Gene3D" id="1.20.1720.10">
    <property type="entry name" value="Multidrug resistance protein D"/>
    <property type="match status" value="1"/>
</dbReference>
<dbReference type="InterPro" id="IPR036259">
    <property type="entry name" value="MFS_trans_sf"/>
</dbReference>
<evidence type="ECO:0000256" key="2">
    <source>
        <dbReference type="ARBA" id="ARBA00022692"/>
    </source>
</evidence>
<evidence type="ECO:0000313" key="9">
    <source>
        <dbReference type="Proteomes" id="UP001222932"/>
    </source>
</evidence>
<evidence type="ECO:0000256" key="1">
    <source>
        <dbReference type="ARBA" id="ARBA00004141"/>
    </source>
</evidence>
<comment type="subcellular location">
    <subcellularLocation>
        <location evidence="1">Membrane</location>
        <topology evidence="1">Multi-pass membrane protein</topology>
    </subcellularLocation>
</comment>
<evidence type="ECO:0000256" key="4">
    <source>
        <dbReference type="ARBA" id="ARBA00023136"/>
    </source>
</evidence>
<keyword evidence="9" id="KW-1185">Reference proteome</keyword>
<dbReference type="GO" id="GO:0022857">
    <property type="term" value="F:transmembrane transporter activity"/>
    <property type="evidence" value="ECO:0007669"/>
    <property type="project" value="InterPro"/>
</dbReference>
<name>A0AAD3TUH6_9TREE</name>
<feature type="transmembrane region" description="Helical" evidence="6">
    <location>
        <begin position="401"/>
        <end position="420"/>
    </location>
</feature>
<keyword evidence="3 6" id="KW-1133">Transmembrane helix</keyword>
<evidence type="ECO:0000256" key="6">
    <source>
        <dbReference type="SAM" id="Phobius"/>
    </source>
</evidence>
<feature type="compositionally biased region" description="Basic and acidic residues" evidence="5">
    <location>
        <begin position="591"/>
        <end position="606"/>
    </location>
</feature>
<sequence length="624" mass="67400">MSSPPGTGSDQPDPDASTASTGTLTQNVPTTPSKSPRPPSSTPHSITTAPSEPEPEAQPGVDPEAQHAHKTRKKGPSGAYVELSKLRFWGVLVSLLISIFLFALDQLIVATAIPKITEEFNALSQLTWLANGFFLPLFALNLIYAQLLQIFPSKHVIMLAVFVFELGSLVCGVAPNINVLILGRAIAGAGAAGIFSGAMVIVAEITPLHSRPQYMALIGICFAIASVVGPLIGGVFADHVSWRWCFYVNLPFGGLALFLQLIVQPALPPMGMKASYNGYSRVMFGQLARCDWGGAIISMGWACCLILGLQWAGLTRPWNDGGVITCLVLAVVLIPVFFAWEAWLGPKLQMCRLDLLRRRNIAGSTLVLFFLFFVFMIDVYYLSLALQTQWRFSATGAGVRLLPLIMVQIVVMIITARIIPKLGYIKWIIVTGPALTALGSGLLYTVHVGTPVSHVYGFQAIIGAGIGMSLQNAMVSIQFDLRELPHLITMGVGVGTFFGFGGRIVGLSLAGSVFENMIQVNLHKYVPDLPDELVKALTSNASALWTVVPEELRSQTLEAYSQTMRIVFIIGVPGGVLGFLGGLIMRNDKMPSKAEETERMQKRREEEEAAAALAHSEAGRNKHG</sequence>
<evidence type="ECO:0000313" key="8">
    <source>
        <dbReference type="EMBL" id="GMK56868.1"/>
    </source>
</evidence>
<dbReference type="PANTHER" id="PTHR23501:SF198">
    <property type="entry name" value="AZOLE RESISTANCE PROTEIN 1-RELATED"/>
    <property type="match status" value="1"/>
</dbReference>
<reference evidence="8" key="1">
    <citation type="journal article" date="2023" name="BMC Genomics">
        <title>Chromosome-level genome assemblies of Cutaneotrichosporon spp. (Trichosporonales, Basidiomycota) reveal imbalanced evolution between nucleotide sequences and chromosome synteny.</title>
        <authorList>
            <person name="Kobayashi Y."/>
            <person name="Kayamori A."/>
            <person name="Aoki K."/>
            <person name="Shiwa Y."/>
            <person name="Matsutani M."/>
            <person name="Fujita N."/>
            <person name="Sugita T."/>
            <person name="Iwasaki W."/>
            <person name="Tanaka N."/>
            <person name="Takashima M."/>
        </authorList>
    </citation>
    <scope>NUCLEOTIDE SEQUENCE</scope>
    <source>
        <strain evidence="8">HIS016</strain>
    </source>
</reference>
<feature type="transmembrane region" description="Helical" evidence="6">
    <location>
        <begin position="361"/>
        <end position="381"/>
    </location>
</feature>
<feature type="transmembrane region" description="Helical" evidence="6">
    <location>
        <begin position="487"/>
        <end position="514"/>
    </location>
</feature>
<feature type="compositionally biased region" description="Polar residues" evidence="5">
    <location>
        <begin position="17"/>
        <end position="28"/>
    </location>
</feature>
<feature type="transmembrane region" description="Helical" evidence="6">
    <location>
        <begin position="214"/>
        <end position="236"/>
    </location>
</feature>
<feature type="transmembrane region" description="Helical" evidence="6">
    <location>
        <begin position="88"/>
        <end position="113"/>
    </location>
</feature>
<feature type="transmembrane region" description="Helical" evidence="6">
    <location>
        <begin position="456"/>
        <end position="475"/>
    </location>
</feature>
<feature type="region of interest" description="Disordered" evidence="5">
    <location>
        <begin position="591"/>
        <end position="624"/>
    </location>
</feature>
<evidence type="ECO:0000259" key="7">
    <source>
        <dbReference type="PROSITE" id="PS50850"/>
    </source>
</evidence>
<feature type="region of interest" description="Disordered" evidence="5">
    <location>
        <begin position="1"/>
        <end position="75"/>
    </location>
</feature>
<dbReference type="AlphaFoldDB" id="A0AAD3TUH6"/>
<dbReference type="Pfam" id="PF07690">
    <property type="entry name" value="MFS_1"/>
    <property type="match status" value="1"/>
</dbReference>
<dbReference type="InterPro" id="IPR011701">
    <property type="entry name" value="MFS"/>
</dbReference>
<evidence type="ECO:0000256" key="3">
    <source>
        <dbReference type="ARBA" id="ARBA00022989"/>
    </source>
</evidence>
<dbReference type="EMBL" id="BTCM01000003">
    <property type="protein sequence ID" value="GMK56868.1"/>
    <property type="molecule type" value="Genomic_DNA"/>
</dbReference>
<keyword evidence="4 6" id="KW-0472">Membrane</keyword>
<comment type="caution">
    <text evidence="8">The sequence shown here is derived from an EMBL/GenBank/DDBJ whole genome shotgun (WGS) entry which is preliminary data.</text>
</comment>
<keyword evidence="2 6" id="KW-0812">Transmembrane</keyword>
<gene>
    <name evidence="8" type="ORF">CspeluHIS016_0307080</name>
</gene>
<dbReference type="PRINTS" id="PR01036">
    <property type="entry name" value="TCRTETB"/>
</dbReference>
<evidence type="ECO:0000256" key="5">
    <source>
        <dbReference type="SAM" id="MobiDB-lite"/>
    </source>
</evidence>
<feature type="compositionally biased region" description="Low complexity" evidence="5">
    <location>
        <begin position="42"/>
        <end position="51"/>
    </location>
</feature>
<dbReference type="PANTHER" id="PTHR23501">
    <property type="entry name" value="MAJOR FACILITATOR SUPERFAMILY"/>
    <property type="match status" value="1"/>
</dbReference>
<dbReference type="GO" id="GO:0005886">
    <property type="term" value="C:plasma membrane"/>
    <property type="evidence" value="ECO:0007669"/>
    <property type="project" value="TreeGrafter"/>
</dbReference>
<dbReference type="Proteomes" id="UP001222932">
    <property type="component" value="Unassembled WGS sequence"/>
</dbReference>
<dbReference type="SUPFAM" id="SSF103473">
    <property type="entry name" value="MFS general substrate transporter"/>
    <property type="match status" value="1"/>
</dbReference>
<reference evidence="8" key="2">
    <citation type="submission" date="2023-06" db="EMBL/GenBank/DDBJ databases">
        <authorList>
            <person name="Kobayashi Y."/>
            <person name="Kayamori A."/>
            <person name="Aoki K."/>
            <person name="Shiwa Y."/>
            <person name="Fujita N."/>
            <person name="Sugita T."/>
            <person name="Iwasaki W."/>
            <person name="Tanaka N."/>
            <person name="Takashima M."/>
        </authorList>
    </citation>
    <scope>NUCLEOTIDE SEQUENCE</scope>
    <source>
        <strain evidence="8">HIS016</strain>
    </source>
</reference>
<feature type="transmembrane region" description="Helical" evidence="6">
    <location>
        <begin position="321"/>
        <end position="340"/>
    </location>
</feature>